<evidence type="ECO:0000313" key="4">
    <source>
        <dbReference type="Proteomes" id="UP000184144"/>
    </source>
</evidence>
<keyword evidence="4" id="KW-1185">Reference proteome</keyword>
<gene>
    <name evidence="3" type="ORF">SAMN05444273_102174</name>
</gene>
<feature type="signal peptide" evidence="2">
    <location>
        <begin position="1"/>
        <end position="24"/>
    </location>
</feature>
<dbReference type="OrthoDB" id="7876633at2"/>
<protein>
    <submittedName>
        <fullName evidence="3">Uncharacterized protein</fullName>
    </submittedName>
</protein>
<feature type="chain" id="PRO_5012747808" evidence="2">
    <location>
        <begin position="25"/>
        <end position="288"/>
    </location>
</feature>
<reference evidence="4" key="1">
    <citation type="submission" date="2016-11" db="EMBL/GenBank/DDBJ databases">
        <authorList>
            <person name="Varghese N."/>
            <person name="Submissions S."/>
        </authorList>
    </citation>
    <scope>NUCLEOTIDE SEQUENCE [LARGE SCALE GENOMIC DNA]</scope>
    <source>
        <strain evidence="4">DSM 100566</strain>
    </source>
</reference>
<organism evidence="3 4">
    <name type="scientific">Litoreibacter ascidiaceicola</name>
    <dbReference type="NCBI Taxonomy" id="1486859"/>
    <lineage>
        <taxon>Bacteria</taxon>
        <taxon>Pseudomonadati</taxon>
        <taxon>Pseudomonadota</taxon>
        <taxon>Alphaproteobacteria</taxon>
        <taxon>Rhodobacterales</taxon>
        <taxon>Roseobacteraceae</taxon>
        <taxon>Litoreibacter</taxon>
    </lineage>
</organism>
<name>A0A1M4V9N8_9RHOB</name>
<dbReference type="EMBL" id="FQUV01000002">
    <property type="protein sequence ID" value="SHE65597.1"/>
    <property type="molecule type" value="Genomic_DNA"/>
</dbReference>
<feature type="region of interest" description="Disordered" evidence="1">
    <location>
        <begin position="265"/>
        <end position="288"/>
    </location>
</feature>
<evidence type="ECO:0000256" key="1">
    <source>
        <dbReference type="SAM" id="MobiDB-lite"/>
    </source>
</evidence>
<evidence type="ECO:0000256" key="2">
    <source>
        <dbReference type="SAM" id="SignalP"/>
    </source>
</evidence>
<sequence>MFSRMFAAIVAALVLTTAPQGAQAQQALVQCTKTSGSSGWVPDAFTYAREGTSKKVTVSDPLILAFMKVPVTAKVRRDNARQLVLTWKVKGVRDSRGSRTPALAFRAVINKSDLSYKVVATPLGYPDTFTGSGRCAVVPAAQVKALTAKIKSAGKVATKNGGMLHTLWKSGQNRSFSCKVGKPRKAYDWSATQVAIRQKAKAGEAVVEFTTRSGKAKTRAKVKQSKKFVTYSWAQTVDDKKGQGFTEPLNATVQYNLSVDMKSGRASLQSSAAPSRRKSSSRVPVNCK</sequence>
<proteinExistence type="predicted"/>
<dbReference type="Proteomes" id="UP000184144">
    <property type="component" value="Unassembled WGS sequence"/>
</dbReference>
<accession>A0A1M4V9N8</accession>
<evidence type="ECO:0000313" key="3">
    <source>
        <dbReference type="EMBL" id="SHE65597.1"/>
    </source>
</evidence>
<keyword evidence="2" id="KW-0732">Signal</keyword>
<dbReference type="AlphaFoldDB" id="A0A1M4V9N8"/>
<dbReference type="RefSeq" id="WP_073140961.1">
    <property type="nucleotide sequence ID" value="NZ_FQUV01000002.1"/>
</dbReference>